<dbReference type="InterPro" id="IPR022674">
    <property type="entry name" value="G6P_DH_NAD-bd"/>
</dbReference>
<dbReference type="PANTHER" id="PTHR23429">
    <property type="entry name" value="GLUCOSE-6-PHOSPHATE 1-DEHYDROGENASE G6PD"/>
    <property type="match status" value="1"/>
</dbReference>
<name>A0A1C3N2W9_9ACTN</name>
<comment type="pathway">
    <text evidence="1 7">Carbohydrate degradation; pentose phosphate pathway; D-ribulose 5-phosphate from D-glucose 6-phosphate (oxidative stage): step 1/3.</text>
</comment>
<evidence type="ECO:0000256" key="6">
    <source>
        <dbReference type="ARBA" id="ARBA00023277"/>
    </source>
</evidence>
<dbReference type="InterPro" id="IPR036291">
    <property type="entry name" value="NAD(P)-bd_dom_sf"/>
</dbReference>
<dbReference type="SUPFAM" id="SSF51735">
    <property type="entry name" value="NAD(P)-binding Rossmann-fold domains"/>
    <property type="match status" value="1"/>
</dbReference>
<dbReference type="NCBIfam" id="TIGR00871">
    <property type="entry name" value="zwf"/>
    <property type="match status" value="1"/>
</dbReference>
<dbReference type="Proteomes" id="UP000199393">
    <property type="component" value="Chromosome I"/>
</dbReference>
<reference evidence="11" key="1">
    <citation type="submission" date="2016-06" db="EMBL/GenBank/DDBJ databases">
        <authorList>
            <person name="Varghese N."/>
        </authorList>
    </citation>
    <scope>NUCLEOTIDE SEQUENCE [LARGE SCALE GENOMIC DNA]</scope>
    <source>
        <strain evidence="11">DSM 45344</strain>
    </source>
</reference>
<proteinExistence type="inferred from homology"/>
<feature type="domain" description="Glucose-6-phosphate dehydrogenase C-terminal" evidence="9">
    <location>
        <begin position="180"/>
        <end position="450"/>
    </location>
</feature>
<evidence type="ECO:0000256" key="4">
    <source>
        <dbReference type="ARBA" id="ARBA00022857"/>
    </source>
</evidence>
<evidence type="ECO:0000259" key="9">
    <source>
        <dbReference type="Pfam" id="PF02781"/>
    </source>
</evidence>
<feature type="binding site" evidence="7">
    <location>
        <position position="168"/>
    </location>
    <ligand>
        <name>substrate</name>
    </ligand>
</feature>
<keyword evidence="4 7" id="KW-0521">NADP</keyword>
<dbReference type="GO" id="GO:0006006">
    <property type="term" value="P:glucose metabolic process"/>
    <property type="evidence" value="ECO:0007669"/>
    <property type="project" value="UniProtKB-KW"/>
</dbReference>
<comment type="similarity">
    <text evidence="2 7">Belongs to the glucose-6-phosphate dehydrogenase family.</text>
</comment>
<dbReference type="InterPro" id="IPR022675">
    <property type="entry name" value="G6P_DH_C"/>
</dbReference>
<keyword evidence="5 7" id="KW-0560">Oxidoreductase</keyword>
<dbReference type="InterPro" id="IPR001282">
    <property type="entry name" value="G6P_DH"/>
</dbReference>
<sequence length="460" mass="50405">MDLRSDAVVLFGATGDLAAKKIYPALYELTRRGRLDLPVIGVARSPWDDEQLVTAARKSALETHGRVDDEVFDRLAGNLTMVSGDYADPDTYRRLAERLAGAERPLFYLAIPPAVFGAVVDGLAASGLAARGRVVVEKPFGRDLPSSHELNGSLRAAFAPERIFRIDHYLGKEAVEGLRVFRFANRLFEPLWNAEHIANVQVTLAEGFGTEGRAGFYDRMGATRDVLQNHMLQVVALLAMEPPAEAGDDAFREEEVRVLRRVVPLSPESTVRGQYAGYRHEPGVAPDSNTETFVATRLRVDSPRWDGVPFYLRTGKLMPGTATEVVVEFKAPRQNLVPTADGTPTPPNLLRFRLGRGDGITLSIQAKDPGAEVASRPVELPVDFGAALGPRREAYERLLDDALDGRHLRFAREEAIEQEWRIVEPVLDLAEPVLSYAKGSWGPAEADTLAGGGWHAPTLG</sequence>
<dbReference type="PRINTS" id="PR00079">
    <property type="entry name" value="G6PDHDRGNASE"/>
</dbReference>
<dbReference type="Pfam" id="PF02781">
    <property type="entry name" value="G6PD_C"/>
    <property type="match status" value="1"/>
</dbReference>
<dbReference type="STRING" id="307121.GA0070620_2430"/>
<protein>
    <recommendedName>
        <fullName evidence="7">Glucose-6-phosphate 1-dehydrogenase</fullName>
        <shortName evidence="7">G6PD</shortName>
        <ecNumber evidence="7">1.1.1.49</ecNumber>
    </recommendedName>
</protein>
<feature type="binding site" evidence="7">
    <location>
        <position position="138"/>
    </location>
    <ligand>
        <name>NADP(+)</name>
        <dbReference type="ChEBI" id="CHEBI:58349"/>
    </ligand>
</feature>
<feature type="binding site" evidence="7">
    <location>
        <position position="206"/>
    </location>
    <ligand>
        <name>substrate</name>
    </ligand>
</feature>
<dbReference type="GO" id="GO:0004345">
    <property type="term" value="F:glucose-6-phosphate dehydrogenase activity"/>
    <property type="evidence" value="ECO:0007669"/>
    <property type="project" value="UniProtKB-UniRule"/>
</dbReference>
<dbReference type="Pfam" id="PF00479">
    <property type="entry name" value="G6PD_N"/>
    <property type="match status" value="1"/>
</dbReference>
<comment type="catalytic activity">
    <reaction evidence="7">
        <text>D-glucose 6-phosphate + NADP(+) = 6-phospho-D-glucono-1,5-lactone + NADPH + H(+)</text>
        <dbReference type="Rhea" id="RHEA:15841"/>
        <dbReference type="ChEBI" id="CHEBI:15378"/>
        <dbReference type="ChEBI" id="CHEBI:57783"/>
        <dbReference type="ChEBI" id="CHEBI:57955"/>
        <dbReference type="ChEBI" id="CHEBI:58349"/>
        <dbReference type="ChEBI" id="CHEBI:61548"/>
        <dbReference type="EC" id="1.1.1.49"/>
    </reaction>
</comment>
<accession>A0A1C3N2W9</accession>
<dbReference type="EMBL" id="LT598496">
    <property type="protein sequence ID" value="SBV26933.1"/>
    <property type="molecule type" value="Genomic_DNA"/>
</dbReference>
<feature type="binding site" evidence="7">
    <location>
        <position position="44"/>
    </location>
    <ligand>
        <name>NADP(+)</name>
        <dbReference type="ChEBI" id="CHEBI:58349"/>
    </ligand>
</feature>
<evidence type="ECO:0000259" key="8">
    <source>
        <dbReference type="Pfam" id="PF00479"/>
    </source>
</evidence>
<dbReference type="GO" id="GO:0050661">
    <property type="term" value="F:NADP binding"/>
    <property type="evidence" value="ECO:0007669"/>
    <property type="project" value="UniProtKB-UniRule"/>
</dbReference>
<keyword evidence="6 7" id="KW-0119">Carbohydrate metabolism</keyword>
<dbReference type="GO" id="GO:0005829">
    <property type="term" value="C:cytosol"/>
    <property type="evidence" value="ECO:0007669"/>
    <property type="project" value="TreeGrafter"/>
</dbReference>
<dbReference type="EC" id="1.1.1.49" evidence="7"/>
<dbReference type="PATRIC" id="fig|307121.4.peg.2492"/>
<dbReference type="Gene3D" id="3.30.360.10">
    <property type="entry name" value="Dihydrodipicolinate Reductase, domain 2"/>
    <property type="match status" value="1"/>
</dbReference>
<dbReference type="SUPFAM" id="SSF55347">
    <property type="entry name" value="Glyceraldehyde-3-phosphate dehydrogenase-like, C-terminal domain"/>
    <property type="match status" value="1"/>
</dbReference>
<feature type="active site" description="Proton acceptor" evidence="7">
    <location>
        <position position="230"/>
    </location>
</feature>
<dbReference type="GO" id="GO:0009051">
    <property type="term" value="P:pentose-phosphate shunt, oxidative branch"/>
    <property type="evidence" value="ECO:0007669"/>
    <property type="project" value="TreeGrafter"/>
</dbReference>
<comment type="caution">
    <text evidence="7">Lacks conserved residue(s) required for the propagation of feature annotation.</text>
</comment>
<dbReference type="AlphaFoldDB" id="A0A1C3N2W9"/>
<dbReference type="PROSITE" id="PS00069">
    <property type="entry name" value="G6P_DEHYDROGENASE"/>
    <property type="match status" value="1"/>
</dbReference>
<evidence type="ECO:0000256" key="5">
    <source>
        <dbReference type="ARBA" id="ARBA00023002"/>
    </source>
</evidence>
<keyword evidence="3 7" id="KW-0313">Glucose metabolism</keyword>
<feature type="domain" description="Glucose-6-phosphate dehydrogenase NAD-binding" evidence="8">
    <location>
        <begin position="9"/>
        <end position="176"/>
    </location>
</feature>
<evidence type="ECO:0000256" key="7">
    <source>
        <dbReference type="HAMAP-Rule" id="MF_00966"/>
    </source>
</evidence>
<evidence type="ECO:0000256" key="1">
    <source>
        <dbReference type="ARBA" id="ARBA00004937"/>
    </source>
</evidence>
<keyword evidence="11" id="KW-1185">Reference proteome</keyword>
<dbReference type="UniPathway" id="UPA00115">
    <property type="reaction ID" value="UER00408"/>
</dbReference>
<dbReference type="InterPro" id="IPR019796">
    <property type="entry name" value="G6P_DH_AS"/>
</dbReference>
<dbReference type="PIRSF" id="PIRSF000110">
    <property type="entry name" value="G6PD"/>
    <property type="match status" value="1"/>
</dbReference>
<evidence type="ECO:0000256" key="3">
    <source>
        <dbReference type="ARBA" id="ARBA00022526"/>
    </source>
</evidence>
<evidence type="ECO:0000256" key="2">
    <source>
        <dbReference type="ARBA" id="ARBA00009975"/>
    </source>
</evidence>
<feature type="binding site" evidence="7">
    <location>
        <position position="172"/>
    </location>
    <ligand>
        <name>substrate</name>
    </ligand>
</feature>
<dbReference type="Gene3D" id="3.40.50.720">
    <property type="entry name" value="NAD(P)-binding Rossmann-like Domain"/>
    <property type="match status" value="1"/>
</dbReference>
<gene>
    <name evidence="7" type="primary">zwf</name>
    <name evidence="10" type="ORF">GA0070620_2430</name>
</gene>
<dbReference type="RefSeq" id="WP_091598607.1">
    <property type="nucleotide sequence ID" value="NZ_JBHRWG010000003.1"/>
</dbReference>
<dbReference type="HAMAP" id="MF_00966">
    <property type="entry name" value="G6PD"/>
    <property type="match status" value="1"/>
</dbReference>
<dbReference type="OrthoDB" id="9802739at2"/>
<feature type="binding site" evidence="7">
    <location>
        <position position="225"/>
    </location>
    <ligand>
        <name>substrate</name>
    </ligand>
</feature>
<evidence type="ECO:0000313" key="11">
    <source>
        <dbReference type="Proteomes" id="UP000199393"/>
    </source>
</evidence>
<organism evidence="10 11">
    <name type="scientific">Micromonospora krabiensis</name>
    <dbReference type="NCBI Taxonomy" id="307121"/>
    <lineage>
        <taxon>Bacteria</taxon>
        <taxon>Bacillati</taxon>
        <taxon>Actinomycetota</taxon>
        <taxon>Actinomycetes</taxon>
        <taxon>Micromonosporales</taxon>
        <taxon>Micromonosporaceae</taxon>
        <taxon>Micromonospora</taxon>
    </lineage>
</organism>
<comment type="function">
    <text evidence="7">Catalyzes the oxidation of glucose 6-phosphate to 6-phosphogluconolactone.</text>
</comment>
<dbReference type="PANTHER" id="PTHR23429:SF0">
    <property type="entry name" value="GLUCOSE-6-PHOSPHATE 1-DEHYDROGENASE"/>
    <property type="match status" value="1"/>
</dbReference>
<evidence type="ECO:0000313" key="10">
    <source>
        <dbReference type="EMBL" id="SBV26933.1"/>
    </source>
</evidence>
<feature type="binding site" evidence="7">
    <location>
        <position position="316"/>
    </location>
    <ligand>
        <name>substrate</name>
    </ligand>
</feature>